<dbReference type="PRINTS" id="PR00723">
    <property type="entry name" value="SUBTILISIN"/>
</dbReference>
<evidence type="ECO:0000256" key="2">
    <source>
        <dbReference type="ARBA" id="ARBA00022670"/>
    </source>
</evidence>
<dbReference type="PANTHER" id="PTHR43806:SF11">
    <property type="entry name" value="CEREVISIN-RELATED"/>
    <property type="match status" value="1"/>
</dbReference>
<organism evidence="9 10">
    <name type="scientific">Flavobacterium silvaticum</name>
    <dbReference type="NCBI Taxonomy" id="1852020"/>
    <lineage>
        <taxon>Bacteria</taxon>
        <taxon>Pseudomonadati</taxon>
        <taxon>Bacteroidota</taxon>
        <taxon>Flavobacteriia</taxon>
        <taxon>Flavobacteriales</taxon>
        <taxon>Flavobacteriaceae</taxon>
        <taxon>Flavobacterium</taxon>
    </lineage>
</organism>
<dbReference type="PROSITE" id="PS00138">
    <property type="entry name" value="SUBTILASE_SER"/>
    <property type="match status" value="1"/>
</dbReference>
<proteinExistence type="inferred from homology"/>
<evidence type="ECO:0000259" key="7">
    <source>
        <dbReference type="Pfam" id="PF00082"/>
    </source>
</evidence>
<feature type="domain" description="Secretion system C-terminal sorting" evidence="8">
    <location>
        <begin position="482"/>
        <end position="551"/>
    </location>
</feature>
<dbReference type="Gene3D" id="3.40.50.200">
    <property type="entry name" value="Peptidase S8/S53 domain"/>
    <property type="match status" value="1"/>
</dbReference>
<protein>
    <submittedName>
        <fullName evidence="9">S8 family serine peptidase</fullName>
    </submittedName>
</protein>
<name>A0A972FPD3_9FLAO</name>
<comment type="caution">
    <text evidence="6">Lacks conserved residue(s) required for the propagation of feature annotation.</text>
</comment>
<dbReference type="InterPro" id="IPR026444">
    <property type="entry name" value="Secre_tail"/>
</dbReference>
<evidence type="ECO:0000256" key="6">
    <source>
        <dbReference type="PROSITE-ProRule" id="PRU01240"/>
    </source>
</evidence>
<dbReference type="Pfam" id="PF18962">
    <property type="entry name" value="Por_Secre_tail"/>
    <property type="match status" value="1"/>
</dbReference>
<dbReference type="AlphaFoldDB" id="A0A972FPD3"/>
<evidence type="ECO:0000313" key="10">
    <source>
        <dbReference type="Proteomes" id="UP000712080"/>
    </source>
</evidence>
<dbReference type="SUPFAM" id="SSF52743">
    <property type="entry name" value="Subtilisin-like"/>
    <property type="match status" value="1"/>
</dbReference>
<dbReference type="Proteomes" id="UP000712080">
    <property type="component" value="Unassembled WGS sequence"/>
</dbReference>
<dbReference type="InterPro" id="IPR036852">
    <property type="entry name" value="Peptidase_S8/S53_dom_sf"/>
</dbReference>
<dbReference type="Pfam" id="PF00082">
    <property type="entry name" value="Peptidase_S8"/>
    <property type="match status" value="1"/>
</dbReference>
<evidence type="ECO:0000256" key="3">
    <source>
        <dbReference type="ARBA" id="ARBA00022729"/>
    </source>
</evidence>
<dbReference type="InterPro" id="IPR000209">
    <property type="entry name" value="Peptidase_S8/S53_dom"/>
</dbReference>
<dbReference type="EMBL" id="JAAMPU010000108">
    <property type="protein sequence ID" value="NMH29403.1"/>
    <property type="molecule type" value="Genomic_DNA"/>
</dbReference>
<feature type="domain" description="Peptidase S8/S53" evidence="7">
    <location>
        <begin position="222"/>
        <end position="444"/>
    </location>
</feature>
<evidence type="ECO:0000313" key="9">
    <source>
        <dbReference type="EMBL" id="NMH29403.1"/>
    </source>
</evidence>
<keyword evidence="10" id="KW-1185">Reference proteome</keyword>
<dbReference type="PROSITE" id="PS51892">
    <property type="entry name" value="SUBTILASE"/>
    <property type="match status" value="1"/>
</dbReference>
<dbReference type="GO" id="GO:0004252">
    <property type="term" value="F:serine-type endopeptidase activity"/>
    <property type="evidence" value="ECO:0007669"/>
    <property type="project" value="InterPro"/>
</dbReference>
<comment type="similarity">
    <text evidence="1 6">Belongs to the peptidase S8 family.</text>
</comment>
<comment type="caution">
    <text evidence="9">The sequence shown here is derived from an EMBL/GenBank/DDBJ whole genome shotgun (WGS) entry which is preliminary data.</text>
</comment>
<sequence length="553" mass="59873">MNRILLPIILLVSVIGFTQNRKGQFHLQKPDAMHDLYVAFEPSDVLSAGTLTQTLVYQFPELESLQAEYQFTFEKGIAINNQKLSEMEADAKRFKGNASAVHVLRGIYKIHMANADNTELLALAEKLERLSAVRYCELVSKQPIVPPADIAPATPDFRPLQTYYEADPGVNMQYAHDMGLTGTGIRIRDVEYGMNKQHEEFVDVAAVQLGPDMTISSDATPAYVDHGTAVTGIMCADNGTYGITGLSYNAAEFLMFPEWQETGYNRVFAISQSIENSVAGDVIIFEMQTGGQTSTAYVPEEFNQVSWDLVKAATDSGITIVAAAGNGNQNLDATFYQNYMNRGDSGAIIVGGGTPNTSHNKISYSTYGSRVDVQGWASNVYATGYGDAAEIGGDYNQQYTIFSGTSSATPVVSGCVVALQQYYFEQTGSYMLPQDIRTLLKDTGIAQGSGGNVGPLPNMEAAITALQEQLGLKSEHEVVFSVYPNPAYETVNVHGIFSASAKAEIFTVTGQKVIESNLGSQNQIAIPGLASGMYILKITNGNAVTSKKIIVRQ</sequence>
<keyword evidence="4" id="KW-0378">Hydrolase</keyword>
<gene>
    <name evidence="9" type="ORF">G6047_15295</name>
</gene>
<reference evidence="9" key="1">
    <citation type="submission" date="2020-02" db="EMBL/GenBank/DDBJ databases">
        <title>Flavobacterium sp. genome.</title>
        <authorList>
            <person name="Jung H.S."/>
            <person name="Baek J.H."/>
            <person name="Jeon C.O."/>
        </authorList>
    </citation>
    <scope>NUCLEOTIDE SEQUENCE</scope>
    <source>
        <strain evidence="9">SE-s28</strain>
    </source>
</reference>
<keyword evidence="2" id="KW-0645">Protease</keyword>
<keyword evidence="3" id="KW-0732">Signal</keyword>
<accession>A0A972FPD3</accession>
<dbReference type="InterPro" id="IPR050131">
    <property type="entry name" value="Peptidase_S8_subtilisin-like"/>
</dbReference>
<dbReference type="InterPro" id="IPR015500">
    <property type="entry name" value="Peptidase_S8_subtilisin-rel"/>
</dbReference>
<dbReference type="GO" id="GO:0006508">
    <property type="term" value="P:proteolysis"/>
    <property type="evidence" value="ECO:0007669"/>
    <property type="project" value="UniProtKB-KW"/>
</dbReference>
<evidence type="ECO:0000256" key="1">
    <source>
        <dbReference type="ARBA" id="ARBA00011073"/>
    </source>
</evidence>
<evidence type="ECO:0000256" key="4">
    <source>
        <dbReference type="ARBA" id="ARBA00022801"/>
    </source>
</evidence>
<dbReference type="PANTHER" id="PTHR43806">
    <property type="entry name" value="PEPTIDASE S8"/>
    <property type="match status" value="1"/>
</dbReference>
<dbReference type="RefSeq" id="WP_169528496.1">
    <property type="nucleotide sequence ID" value="NZ_JAAMPU010000108.1"/>
</dbReference>
<evidence type="ECO:0000259" key="8">
    <source>
        <dbReference type="Pfam" id="PF18962"/>
    </source>
</evidence>
<dbReference type="InterPro" id="IPR023828">
    <property type="entry name" value="Peptidase_S8_Ser-AS"/>
</dbReference>
<dbReference type="NCBIfam" id="TIGR04183">
    <property type="entry name" value="Por_Secre_tail"/>
    <property type="match status" value="1"/>
</dbReference>
<keyword evidence="5" id="KW-0720">Serine protease</keyword>
<evidence type="ECO:0000256" key="5">
    <source>
        <dbReference type="ARBA" id="ARBA00022825"/>
    </source>
</evidence>